<comment type="caution">
    <text evidence="2">The sequence shown here is derived from an EMBL/GenBank/DDBJ whole genome shotgun (WGS) entry which is preliminary data.</text>
</comment>
<evidence type="ECO:0000256" key="1">
    <source>
        <dbReference type="SAM" id="MobiDB-lite"/>
    </source>
</evidence>
<keyword evidence="3" id="KW-1185">Reference proteome</keyword>
<reference evidence="3" key="1">
    <citation type="submission" date="2024-07" db="EMBL/GenBank/DDBJ databases">
        <title>Two chromosome-level genome assemblies of Korean endemic species Abeliophyllum distichum and Forsythia ovata (Oleaceae).</title>
        <authorList>
            <person name="Jang H."/>
        </authorList>
    </citation>
    <scope>NUCLEOTIDE SEQUENCE [LARGE SCALE GENOMIC DNA]</scope>
</reference>
<dbReference type="EMBL" id="JBFOLJ010000005">
    <property type="protein sequence ID" value="KAL2535608.1"/>
    <property type="molecule type" value="Genomic_DNA"/>
</dbReference>
<protein>
    <recommendedName>
        <fullName evidence="4">Retrotransposon Copia-like N-terminal domain-containing protein</fullName>
    </recommendedName>
</protein>
<dbReference type="Proteomes" id="UP001604277">
    <property type="component" value="Unassembled WGS sequence"/>
</dbReference>
<organism evidence="2 3">
    <name type="scientific">Forsythia ovata</name>
    <dbReference type="NCBI Taxonomy" id="205694"/>
    <lineage>
        <taxon>Eukaryota</taxon>
        <taxon>Viridiplantae</taxon>
        <taxon>Streptophyta</taxon>
        <taxon>Embryophyta</taxon>
        <taxon>Tracheophyta</taxon>
        <taxon>Spermatophyta</taxon>
        <taxon>Magnoliopsida</taxon>
        <taxon>eudicotyledons</taxon>
        <taxon>Gunneridae</taxon>
        <taxon>Pentapetalae</taxon>
        <taxon>asterids</taxon>
        <taxon>lamiids</taxon>
        <taxon>Lamiales</taxon>
        <taxon>Oleaceae</taxon>
        <taxon>Forsythieae</taxon>
        <taxon>Forsythia</taxon>
    </lineage>
</organism>
<dbReference type="AlphaFoldDB" id="A0ABD1VG75"/>
<accession>A0ABD1VG75</accession>
<evidence type="ECO:0000313" key="3">
    <source>
        <dbReference type="Proteomes" id="UP001604277"/>
    </source>
</evidence>
<gene>
    <name evidence="2" type="ORF">Fot_16999</name>
</gene>
<feature type="compositionally biased region" description="Low complexity" evidence="1">
    <location>
        <begin position="90"/>
        <end position="131"/>
    </location>
</feature>
<evidence type="ECO:0000313" key="2">
    <source>
        <dbReference type="EMBL" id="KAL2535608.1"/>
    </source>
</evidence>
<evidence type="ECO:0008006" key="4">
    <source>
        <dbReference type="Google" id="ProtNLM"/>
    </source>
</evidence>
<name>A0ABD1VG75_9LAMI</name>
<sequence>MDSGISNVPLPEDTATGSLPITESVAVAGVVNSLPTLLPIAMKLGRSNYNFWKSQIMPTLRAYELEGFITGSTACPQKVIEARSANTADSPRTSQQQNSPPSSNQPQITPSSFSQPENSPSPSVPNTVSTQQQDSNPKP</sequence>
<proteinExistence type="predicted"/>
<feature type="region of interest" description="Disordered" evidence="1">
    <location>
        <begin position="80"/>
        <end position="139"/>
    </location>
</feature>